<keyword evidence="1" id="KW-1133">Transmembrane helix</keyword>
<organism evidence="2 3">
    <name type="scientific">Dethiosulfatibacter aminovorans DSM 17477</name>
    <dbReference type="NCBI Taxonomy" id="1121476"/>
    <lineage>
        <taxon>Bacteria</taxon>
        <taxon>Bacillati</taxon>
        <taxon>Bacillota</taxon>
        <taxon>Tissierellia</taxon>
        <taxon>Dethiosulfatibacter</taxon>
    </lineage>
</organism>
<evidence type="ECO:0000313" key="2">
    <source>
        <dbReference type="EMBL" id="SHI56273.1"/>
    </source>
</evidence>
<accession>A0A1M6C5R8</accession>
<dbReference type="Proteomes" id="UP000184052">
    <property type="component" value="Unassembled WGS sequence"/>
</dbReference>
<keyword evidence="1" id="KW-0472">Membrane</keyword>
<feature type="transmembrane region" description="Helical" evidence="1">
    <location>
        <begin position="46"/>
        <end position="75"/>
    </location>
</feature>
<keyword evidence="1" id="KW-0812">Transmembrane</keyword>
<dbReference type="EMBL" id="FQZL01000005">
    <property type="protein sequence ID" value="SHI56273.1"/>
    <property type="molecule type" value="Genomic_DNA"/>
</dbReference>
<evidence type="ECO:0000256" key="1">
    <source>
        <dbReference type="SAM" id="Phobius"/>
    </source>
</evidence>
<dbReference type="OrthoDB" id="9803265at2"/>
<keyword evidence="3" id="KW-1185">Reference proteome</keyword>
<gene>
    <name evidence="2" type="ORF">SAMN02745751_00589</name>
</gene>
<protein>
    <recommendedName>
        <fullName evidence="4">DUF4956 domain-containing protein</fullName>
    </recommendedName>
</protein>
<dbReference type="Pfam" id="PF16316">
    <property type="entry name" value="DUF4956"/>
    <property type="match status" value="1"/>
</dbReference>
<feature type="transmembrane region" description="Helical" evidence="1">
    <location>
        <begin position="95"/>
        <end position="128"/>
    </location>
</feature>
<dbReference type="AlphaFoldDB" id="A0A1M6C5R8"/>
<feature type="transmembrane region" description="Helical" evidence="1">
    <location>
        <begin position="12"/>
        <end position="34"/>
    </location>
</feature>
<name>A0A1M6C5R8_9FIRM</name>
<sequence>MFTSIIESVSSGLTITDAVMCTAASLLFGFVIAFTYMHSGKYTKSFVLSLVMMPALVQVVIMMVNGNLGTGVAVMGAFSLVRYRSLPGSSREISTIFFAMAIGLTTGMGYITFAAVTTVILCLAMMLLSKSSFGCDGRPDKELRITIPESLDYTEVFDDIFEKYTNEASLEKVKTTNLGSMFNLVYHIDMKDEKQEKVMIDEIRCRNGNLTVMCSKVQASKDEL</sequence>
<reference evidence="2 3" key="1">
    <citation type="submission" date="2016-11" db="EMBL/GenBank/DDBJ databases">
        <authorList>
            <person name="Jaros S."/>
            <person name="Januszkiewicz K."/>
            <person name="Wedrychowicz H."/>
        </authorList>
    </citation>
    <scope>NUCLEOTIDE SEQUENCE [LARGE SCALE GENOMIC DNA]</scope>
    <source>
        <strain evidence="2 3">DSM 17477</strain>
    </source>
</reference>
<dbReference type="RefSeq" id="WP_073046870.1">
    <property type="nucleotide sequence ID" value="NZ_FQZL01000005.1"/>
</dbReference>
<evidence type="ECO:0000313" key="3">
    <source>
        <dbReference type="Proteomes" id="UP000184052"/>
    </source>
</evidence>
<dbReference type="STRING" id="1121476.SAMN02745751_00589"/>
<evidence type="ECO:0008006" key="4">
    <source>
        <dbReference type="Google" id="ProtNLM"/>
    </source>
</evidence>
<dbReference type="InterPro" id="IPR032531">
    <property type="entry name" value="DUF4956"/>
</dbReference>
<proteinExistence type="predicted"/>